<proteinExistence type="predicted"/>
<dbReference type="PROSITE" id="PS50157">
    <property type="entry name" value="ZINC_FINGER_C2H2_2"/>
    <property type="match status" value="3"/>
</dbReference>
<evidence type="ECO:0000256" key="7">
    <source>
        <dbReference type="PROSITE-ProRule" id="PRU00042"/>
    </source>
</evidence>
<feature type="domain" description="C2H2-type" evidence="8">
    <location>
        <begin position="412"/>
        <end position="440"/>
    </location>
</feature>
<evidence type="ECO:0000256" key="1">
    <source>
        <dbReference type="ARBA" id="ARBA00004123"/>
    </source>
</evidence>
<sequence length="511" mass="58285">MNTALSVKWYCLEHADPTGPIPSIRSIYIDRGECLAQPIGATINNGTRPGQLVASSAMGLTIFDLFREIMSEKDLKYFLLSHGITDHFDGNSLALRSMLLLMDLSGILRLDLTEKNAEEDAIEEVVNEDAHAVLMEEDIKQEFISNSDGEASSHTFDSSAISDDISNENLHSTTIGKLFRQCKASRCGCNTVFPTIKDKRDHYIKNGTFPCKRCDYKAWSEKNLRDHRQTEHRVIVETPTRYPCRLSKTGCYDVFQTARDRNEHEEMVKHYQCEPCGLRFHKLTERNAHQKNDVDCKSYICPFCDKVWPLEQRGDRQKMKTHMLSCENPRNFVCDVCGQGYNTKRHLKAHMQLHTEEGQKRREETHAKLLAHGELRRKNPRRFPCTMCDRNYTTNQKLRFHMTSAHGIGEKLECPLCPRKLMTPNNLSGHLKTVHGREKVTNKCFLCHTEHPTKVKAIACEVAHRKAHADGNVEGFLDPNDFSYPAINPETGEIENVQVSGSELGENSALY</sequence>
<organism evidence="9 10">
    <name type="scientific">Oikopleura dioica</name>
    <name type="common">Tunicate</name>
    <dbReference type="NCBI Taxonomy" id="34765"/>
    <lineage>
        <taxon>Eukaryota</taxon>
        <taxon>Metazoa</taxon>
        <taxon>Chordata</taxon>
        <taxon>Tunicata</taxon>
        <taxon>Appendicularia</taxon>
        <taxon>Copelata</taxon>
        <taxon>Oikopleuridae</taxon>
        <taxon>Oikopleura</taxon>
    </lineage>
</organism>
<dbReference type="SMART" id="SM00355">
    <property type="entry name" value="ZnF_C2H2"/>
    <property type="match status" value="5"/>
</dbReference>
<name>A0ABN7RSJ9_OIKDI</name>
<keyword evidence="2" id="KW-0479">Metal-binding</keyword>
<dbReference type="Gene3D" id="3.30.160.60">
    <property type="entry name" value="Classic Zinc Finger"/>
    <property type="match status" value="2"/>
</dbReference>
<evidence type="ECO:0000256" key="2">
    <source>
        <dbReference type="ARBA" id="ARBA00022723"/>
    </source>
</evidence>
<reference evidence="9 10" key="1">
    <citation type="submission" date="2021-04" db="EMBL/GenBank/DDBJ databases">
        <authorList>
            <person name="Bliznina A."/>
        </authorList>
    </citation>
    <scope>NUCLEOTIDE SEQUENCE [LARGE SCALE GENOMIC DNA]</scope>
</reference>
<evidence type="ECO:0000313" key="10">
    <source>
        <dbReference type="Proteomes" id="UP001158576"/>
    </source>
</evidence>
<dbReference type="PROSITE" id="PS00028">
    <property type="entry name" value="ZINC_FINGER_C2H2_1"/>
    <property type="match status" value="3"/>
</dbReference>
<dbReference type="Pfam" id="PF00096">
    <property type="entry name" value="zf-C2H2"/>
    <property type="match status" value="1"/>
</dbReference>
<dbReference type="InterPro" id="IPR036236">
    <property type="entry name" value="Znf_C2H2_sf"/>
</dbReference>
<gene>
    <name evidence="9" type="ORF">OKIOD_LOCUS1779</name>
</gene>
<protein>
    <submittedName>
        <fullName evidence="9">Oidioi.mRNA.OKI2018_I69.PAR.g10221.t1.cds</fullName>
    </submittedName>
</protein>
<keyword evidence="6" id="KW-0539">Nucleus</keyword>
<dbReference type="InterPro" id="IPR013087">
    <property type="entry name" value="Znf_C2H2_type"/>
</dbReference>
<evidence type="ECO:0000256" key="5">
    <source>
        <dbReference type="ARBA" id="ARBA00022833"/>
    </source>
</evidence>
<keyword evidence="4 7" id="KW-0863">Zinc-finger</keyword>
<evidence type="ECO:0000256" key="6">
    <source>
        <dbReference type="ARBA" id="ARBA00023242"/>
    </source>
</evidence>
<dbReference type="InterPro" id="IPR050331">
    <property type="entry name" value="Zinc_finger"/>
</dbReference>
<comment type="subcellular location">
    <subcellularLocation>
        <location evidence="1">Nucleus</location>
    </subcellularLocation>
</comment>
<evidence type="ECO:0000256" key="4">
    <source>
        <dbReference type="ARBA" id="ARBA00022771"/>
    </source>
</evidence>
<keyword evidence="10" id="KW-1185">Reference proteome</keyword>
<accession>A0ABN7RSJ9</accession>
<dbReference type="PANTHER" id="PTHR16515">
    <property type="entry name" value="PR DOMAIN ZINC FINGER PROTEIN"/>
    <property type="match status" value="1"/>
</dbReference>
<evidence type="ECO:0000256" key="3">
    <source>
        <dbReference type="ARBA" id="ARBA00022737"/>
    </source>
</evidence>
<feature type="domain" description="C2H2-type" evidence="8">
    <location>
        <begin position="383"/>
        <end position="406"/>
    </location>
</feature>
<evidence type="ECO:0000313" key="9">
    <source>
        <dbReference type="EMBL" id="CAG5082854.1"/>
    </source>
</evidence>
<keyword evidence="5" id="KW-0862">Zinc</keyword>
<dbReference type="Proteomes" id="UP001158576">
    <property type="component" value="Chromosome PAR"/>
</dbReference>
<keyword evidence="3" id="KW-0677">Repeat</keyword>
<dbReference type="PANTHER" id="PTHR16515:SF66">
    <property type="entry name" value="C2H2-TYPE DOMAIN-CONTAINING PROTEIN"/>
    <property type="match status" value="1"/>
</dbReference>
<dbReference type="SUPFAM" id="SSF57667">
    <property type="entry name" value="beta-beta-alpha zinc fingers"/>
    <property type="match status" value="3"/>
</dbReference>
<evidence type="ECO:0000259" key="8">
    <source>
        <dbReference type="PROSITE" id="PS50157"/>
    </source>
</evidence>
<dbReference type="EMBL" id="OU015568">
    <property type="protein sequence ID" value="CAG5082854.1"/>
    <property type="molecule type" value="Genomic_DNA"/>
</dbReference>
<feature type="domain" description="C2H2-type" evidence="8">
    <location>
        <begin position="332"/>
        <end position="359"/>
    </location>
</feature>